<reference evidence="2" key="1">
    <citation type="journal article" date="2024" name="Proc. Natl. Acad. Sci. U.S.A.">
        <title>Extraordinary preservation of gene collinearity over three hundred million years revealed in homosporous lycophytes.</title>
        <authorList>
            <person name="Li C."/>
            <person name="Wickell D."/>
            <person name="Kuo L.Y."/>
            <person name="Chen X."/>
            <person name="Nie B."/>
            <person name="Liao X."/>
            <person name="Peng D."/>
            <person name="Ji J."/>
            <person name="Jenkins J."/>
            <person name="Williams M."/>
            <person name="Shu S."/>
            <person name="Plott C."/>
            <person name="Barry K."/>
            <person name="Rajasekar S."/>
            <person name="Grimwood J."/>
            <person name="Han X."/>
            <person name="Sun S."/>
            <person name="Hou Z."/>
            <person name="He W."/>
            <person name="Dai G."/>
            <person name="Sun C."/>
            <person name="Schmutz J."/>
            <person name="Leebens-Mack J.H."/>
            <person name="Li F.W."/>
            <person name="Wang L."/>
        </authorList>
    </citation>
    <scope>NUCLEOTIDE SEQUENCE [LARGE SCALE GENOMIC DNA]</scope>
    <source>
        <strain evidence="2">cv. PW_Plant_1</strain>
    </source>
</reference>
<dbReference type="EMBL" id="CM055092">
    <property type="protein sequence ID" value="KAJ7570196.1"/>
    <property type="molecule type" value="Genomic_DNA"/>
</dbReference>
<protein>
    <submittedName>
        <fullName evidence="1">Uncharacterized protein</fullName>
    </submittedName>
</protein>
<sequence length="530" mass="60755">MLHCSSNEDSSIMEVAGVCGSLGHDTRARASFLLGGRERNLQISCSNKNQVFLTPNGCNGKRNKAGSLNAERLRKKFEQFGNEEWRRKRIGWLCKEIPVLKVGGIVRILKNQKKWIRGQEINYIVHHLLRCTHLAQAHQVYKWWGQQAGYEPDFEMSTNLANILGMQGRMARAQEIYDSLINSGHVPDASTFSALVTGYLLEGVEQSFEEAWKIYFQMKQLGGYEPPTQLKFDLFKALIKGCDKSLKWLDYADTLFQSFLEAGLCCNSEMYASLLHFHALKGNEDKVEIIFKQLKVAGFDVSPELFTSLLIVCAKTGNYRKAEHVFQELKKIVQVPDWQNYVFLIKTFAKAGYYVRALHAFHEIERLSSNLNSEIYGAIIKAMAGAGDLQLAERLLDKLSERSCQSSQSTFNSVMHMYIRKGLHPKVETLFIRMKLRNCRPNHESYNLLILSYLEIGLLTKAEEIYDKMQGNGSITRNLRTYKLMLQGYRKAEQHEKFLEVLEELVSRKLVLQSDLKHFVLAAQEQRVIV</sequence>
<name>A0ACC2EUQ4_DIPCM</name>
<keyword evidence="2" id="KW-1185">Reference proteome</keyword>
<proteinExistence type="predicted"/>
<comment type="caution">
    <text evidence="1">The sequence shown here is derived from an EMBL/GenBank/DDBJ whole genome shotgun (WGS) entry which is preliminary data.</text>
</comment>
<evidence type="ECO:0000313" key="2">
    <source>
        <dbReference type="Proteomes" id="UP001162992"/>
    </source>
</evidence>
<evidence type="ECO:0000313" key="1">
    <source>
        <dbReference type="EMBL" id="KAJ7570196.1"/>
    </source>
</evidence>
<gene>
    <name evidence="1" type="ORF">O6H91_01G109900</name>
</gene>
<dbReference type="Proteomes" id="UP001162992">
    <property type="component" value="Chromosome 1"/>
</dbReference>
<organism evidence="1 2">
    <name type="scientific">Diphasiastrum complanatum</name>
    <name type="common">Issler's clubmoss</name>
    <name type="synonym">Lycopodium complanatum</name>
    <dbReference type="NCBI Taxonomy" id="34168"/>
    <lineage>
        <taxon>Eukaryota</taxon>
        <taxon>Viridiplantae</taxon>
        <taxon>Streptophyta</taxon>
        <taxon>Embryophyta</taxon>
        <taxon>Tracheophyta</taxon>
        <taxon>Lycopodiopsida</taxon>
        <taxon>Lycopodiales</taxon>
        <taxon>Lycopodiaceae</taxon>
        <taxon>Lycopodioideae</taxon>
        <taxon>Diphasiastrum</taxon>
    </lineage>
</organism>
<accession>A0ACC2EUQ4</accession>